<dbReference type="AlphaFoldDB" id="A0A563VXC8"/>
<keyword evidence="2" id="KW-1133">Transmembrane helix</keyword>
<sequence>MSLLNGGTTRAKEMIDFHMASEPPEFKAKVFEILNFSGLEPNDPMFLALLLTGQIRVFLEAAIEELPRLLSEWKQEMAESFSKLKSAMAEISEKSLEQVEAIKENMEAVSQKCVSDIKEAGMSTVGAIADASNETLEQVQETKKQNEELSQTLTTLQAEAKAEREKNIENMNALIGWVNKTNKQFELTQQQIQGSHSELRLLQQKTFWLKWTDWFAPIWALAIVGGVCFVAGGWLTVQKYNTEVERFGRNLTTWNLDRIVKCQSDNNPKCTLWIVHPDSPQREGVE</sequence>
<evidence type="ECO:0000256" key="1">
    <source>
        <dbReference type="SAM" id="Coils"/>
    </source>
</evidence>
<keyword evidence="1" id="KW-0175">Coiled coil</keyword>
<name>A0A563VXC8_9CYAN</name>
<reference evidence="3 4" key="1">
    <citation type="submission" date="2019-01" db="EMBL/GenBank/DDBJ databases">
        <authorList>
            <person name="Brito A."/>
        </authorList>
    </citation>
    <scope>NUCLEOTIDE SEQUENCE [LARGE SCALE GENOMIC DNA]</scope>
    <source>
        <strain evidence="3">1</strain>
    </source>
</reference>
<dbReference type="OrthoDB" id="581947at2"/>
<keyword evidence="2" id="KW-0812">Transmembrane</keyword>
<evidence type="ECO:0000256" key="2">
    <source>
        <dbReference type="SAM" id="Phobius"/>
    </source>
</evidence>
<accession>A0A563VXC8</accession>
<feature type="transmembrane region" description="Helical" evidence="2">
    <location>
        <begin position="214"/>
        <end position="237"/>
    </location>
</feature>
<dbReference type="Pfam" id="PF20538">
    <property type="entry name" value="DUF6753"/>
    <property type="match status" value="1"/>
</dbReference>
<feature type="coiled-coil region" evidence="1">
    <location>
        <begin position="89"/>
        <end position="166"/>
    </location>
</feature>
<organism evidence="3 4">
    <name type="scientific">Hyella patelloides LEGE 07179</name>
    <dbReference type="NCBI Taxonomy" id="945734"/>
    <lineage>
        <taxon>Bacteria</taxon>
        <taxon>Bacillati</taxon>
        <taxon>Cyanobacteriota</taxon>
        <taxon>Cyanophyceae</taxon>
        <taxon>Pleurocapsales</taxon>
        <taxon>Hyellaceae</taxon>
        <taxon>Hyella</taxon>
    </lineage>
</organism>
<protein>
    <submittedName>
        <fullName evidence="3">Uncharacterized protein</fullName>
    </submittedName>
</protein>
<gene>
    <name evidence="3" type="ORF">H1P_4050005</name>
</gene>
<evidence type="ECO:0000313" key="3">
    <source>
        <dbReference type="EMBL" id="VEP16114.1"/>
    </source>
</evidence>
<proteinExistence type="predicted"/>
<keyword evidence="4" id="KW-1185">Reference proteome</keyword>
<evidence type="ECO:0000313" key="4">
    <source>
        <dbReference type="Proteomes" id="UP000320055"/>
    </source>
</evidence>
<dbReference type="Proteomes" id="UP000320055">
    <property type="component" value="Unassembled WGS sequence"/>
</dbReference>
<dbReference type="EMBL" id="CAACVJ010000341">
    <property type="protein sequence ID" value="VEP16114.1"/>
    <property type="molecule type" value="Genomic_DNA"/>
</dbReference>
<dbReference type="RefSeq" id="WP_144874954.1">
    <property type="nucleotide sequence ID" value="NZ_LR214141.1"/>
</dbReference>
<keyword evidence="2" id="KW-0472">Membrane</keyword>
<dbReference type="InterPro" id="IPR046641">
    <property type="entry name" value="DUF6753"/>
</dbReference>